<sequence length="172" mass="19833">MDNRPSHDLQWKHEKLRALLQKSEISETELEQVFDSQALTEFYSIEQAKIVQETIEALKRQASELETSITHQKLMSSDLQSILSQRNNARNEEVPPERIDQLKSDIRHVMLNFTCKANGLDPDEAEKLINGLMTYELGFVVPRTLQTVQYFISNHLVDARPAESGQVVLKLW</sequence>
<evidence type="ECO:0000313" key="1">
    <source>
        <dbReference type="EMBL" id="PRT57097.1"/>
    </source>
</evidence>
<dbReference type="Proteomes" id="UP000238350">
    <property type="component" value="Unassembled WGS sequence"/>
</dbReference>
<keyword evidence="2" id="KW-1185">Reference proteome</keyword>
<dbReference type="RefSeq" id="XP_024667042.1">
    <property type="nucleotide sequence ID" value="XM_024811274.1"/>
</dbReference>
<gene>
    <name evidence="1" type="ORF">B9G98_04717</name>
</gene>
<dbReference type="AlphaFoldDB" id="A0A2T0FQ57"/>
<proteinExistence type="predicted"/>
<evidence type="ECO:0000313" key="2">
    <source>
        <dbReference type="Proteomes" id="UP000238350"/>
    </source>
</evidence>
<protein>
    <submittedName>
        <fullName evidence="1">Uncharacterized protein</fullName>
    </submittedName>
</protein>
<comment type="caution">
    <text evidence="1">The sequence shown here is derived from an EMBL/GenBank/DDBJ whole genome shotgun (WGS) entry which is preliminary data.</text>
</comment>
<reference evidence="1 2" key="1">
    <citation type="submission" date="2017-04" db="EMBL/GenBank/DDBJ databases">
        <title>Genome sequencing of [Candida] sorbophila.</title>
        <authorList>
            <person name="Ahn J.O."/>
        </authorList>
    </citation>
    <scope>NUCLEOTIDE SEQUENCE [LARGE SCALE GENOMIC DNA]</scope>
    <source>
        <strain evidence="1 2">DS02</strain>
    </source>
</reference>
<dbReference type="GeneID" id="36518465"/>
<accession>A0A2T0FQ57</accession>
<name>A0A2T0FQ57_9ASCO</name>
<organism evidence="1 2">
    <name type="scientific">Wickerhamiella sorbophila</name>
    <dbReference type="NCBI Taxonomy" id="45607"/>
    <lineage>
        <taxon>Eukaryota</taxon>
        <taxon>Fungi</taxon>
        <taxon>Dikarya</taxon>
        <taxon>Ascomycota</taxon>
        <taxon>Saccharomycotina</taxon>
        <taxon>Dipodascomycetes</taxon>
        <taxon>Dipodascales</taxon>
        <taxon>Trichomonascaceae</taxon>
        <taxon>Wickerhamiella</taxon>
    </lineage>
</organism>
<dbReference type="EMBL" id="NDIQ01000022">
    <property type="protein sequence ID" value="PRT57097.1"/>
    <property type="molecule type" value="Genomic_DNA"/>
</dbReference>